<sequence length="132" mass="15240">MLTSEKLWSAYARVREDKVRGASLRRQLVDVLSLLRFALGLDAELAPFADHVDKKFADWVWRHNSQRTTAFTPEQMDWLRLMKDHIATSLRMERDDFDYAQLAGKGGLQRAWTVFEGQLDGLLGEMNEELVA</sequence>
<feature type="domain" description="EcoEI R protein C-terminal" evidence="1">
    <location>
        <begin position="2"/>
        <end position="130"/>
    </location>
</feature>
<dbReference type="RefSeq" id="WP_377724153.1">
    <property type="nucleotide sequence ID" value="NZ_JBHSEW010000002.1"/>
</dbReference>
<organism evidence="2 3">
    <name type="scientific">Comamonas nitrativorans</name>
    <dbReference type="NCBI Taxonomy" id="108437"/>
    <lineage>
        <taxon>Bacteria</taxon>
        <taxon>Pseudomonadati</taxon>
        <taxon>Pseudomonadota</taxon>
        <taxon>Betaproteobacteria</taxon>
        <taxon>Burkholderiales</taxon>
        <taxon>Comamonadaceae</taxon>
        <taxon>Comamonas</taxon>
    </lineage>
</organism>
<accession>A0ABV9GVU8</accession>
<name>A0ABV9GVU8_9BURK</name>
<evidence type="ECO:0000313" key="3">
    <source>
        <dbReference type="Proteomes" id="UP001595967"/>
    </source>
</evidence>
<dbReference type="Proteomes" id="UP001595967">
    <property type="component" value="Unassembled WGS sequence"/>
</dbReference>
<dbReference type="InterPro" id="IPR013670">
    <property type="entry name" value="EcoEI_R_C_dom"/>
</dbReference>
<keyword evidence="3" id="KW-1185">Reference proteome</keyword>
<dbReference type="EMBL" id="JBHSEW010000002">
    <property type="protein sequence ID" value="MFC4621351.1"/>
    <property type="molecule type" value="Genomic_DNA"/>
</dbReference>
<comment type="caution">
    <text evidence="2">The sequence shown here is derived from an EMBL/GenBank/DDBJ whole genome shotgun (WGS) entry which is preliminary data.</text>
</comment>
<reference evidence="3" key="1">
    <citation type="journal article" date="2019" name="Int. J. Syst. Evol. Microbiol.">
        <title>The Global Catalogue of Microorganisms (GCM) 10K type strain sequencing project: providing services to taxonomists for standard genome sequencing and annotation.</title>
        <authorList>
            <consortium name="The Broad Institute Genomics Platform"/>
            <consortium name="The Broad Institute Genome Sequencing Center for Infectious Disease"/>
            <person name="Wu L."/>
            <person name="Ma J."/>
        </authorList>
    </citation>
    <scope>NUCLEOTIDE SEQUENCE [LARGE SCALE GENOMIC DNA]</scope>
    <source>
        <strain evidence="3">JCM 11650</strain>
    </source>
</reference>
<protein>
    <submittedName>
        <fullName evidence="2">Type I restriction-modification enzyme R subunit C-terminal domain-containing protein</fullName>
    </submittedName>
</protein>
<dbReference type="Pfam" id="PF08463">
    <property type="entry name" value="EcoEI_R_C"/>
    <property type="match status" value="1"/>
</dbReference>
<proteinExistence type="predicted"/>
<gene>
    <name evidence="2" type="ORF">ACFO3A_03900</name>
</gene>
<evidence type="ECO:0000313" key="2">
    <source>
        <dbReference type="EMBL" id="MFC4621351.1"/>
    </source>
</evidence>
<evidence type="ECO:0000259" key="1">
    <source>
        <dbReference type="Pfam" id="PF08463"/>
    </source>
</evidence>